<feature type="compositionally biased region" description="Low complexity" evidence="12">
    <location>
        <begin position="237"/>
        <end position="258"/>
    </location>
</feature>
<comment type="subcellular location">
    <subcellularLocation>
        <location evidence="1 11">Nucleus</location>
    </subcellularLocation>
</comment>
<evidence type="ECO:0000256" key="1">
    <source>
        <dbReference type="ARBA" id="ARBA00004123"/>
    </source>
</evidence>
<dbReference type="GO" id="GO:0032259">
    <property type="term" value="P:methylation"/>
    <property type="evidence" value="ECO:0007669"/>
    <property type="project" value="UniProtKB-KW"/>
</dbReference>
<evidence type="ECO:0000256" key="9">
    <source>
        <dbReference type="ARBA" id="ARBA00029821"/>
    </source>
</evidence>
<dbReference type="InterPro" id="IPR030445">
    <property type="entry name" value="H3-K79_meTrfase"/>
</dbReference>
<evidence type="ECO:0000256" key="8">
    <source>
        <dbReference type="ARBA" id="ARBA00023242"/>
    </source>
</evidence>
<evidence type="ECO:0000256" key="3">
    <source>
        <dbReference type="ARBA" id="ARBA00020987"/>
    </source>
</evidence>
<feature type="domain" description="DOT1" evidence="13">
    <location>
        <begin position="589"/>
        <end position="902"/>
    </location>
</feature>
<comment type="catalytic activity">
    <reaction evidence="10 11">
        <text>L-lysyl(79)-[histone H3] + 3 S-adenosyl-L-methionine = N(6),N(6),N(6)-trimethyl-L-lysyl(79)-[histone H3] + 3 S-adenosyl-L-homocysteine + 3 H(+)</text>
        <dbReference type="Rhea" id="RHEA:60328"/>
        <dbReference type="Rhea" id="RHEA-COMP:15549"/>
        <dbReference type="Rhea" id="RHEA-COMP:15552"/>
        <dbReference type="ChEBI" id="CHEBI:15378"/>
        <dbReference type="ChEBI" id="CHEBI:29969"/>
        <dbReference type="ChEBI" id="CHEBI:57856"/>
        <dbReference type="ChEBI" id="CHEBI:59789"/>
        <dbReference type="ChEBI" id="CHEBI:61961"/>
        <dbReference type="EC" id="2.1.1.360"/>
    </reaction>
</comment>
<sequence>MSIVKSRSDQASPSYGCTTSYQIGSKRNNDEQSKPPPNLFGWKETKTKTKPASHKLPGRNQDASTSLSKRLNPSVLSSPYSKTPHVMVSSEEDTHTLCLHEPTAEHPKSRPISTNDPFQTRPWVYLGAEPLTPESEQILTSGGHNPSLLQLHENLEQHGISRTVSPSAHSLPPSPISSPALSESQPSLSAFDLNVAVTFCPSPNSFTMVNDAMLEDTTHQPKLGSILNNIGPPSSTLSLLKPQSVSPSQSPVPSMKQVLSPPAMGVSGHESPSVSSLSSIDSRSDNHFTRETYPPTSPHSSPTELSPSPSSSREPSPPEKITKKRRNEGQGSRRKRIKEEIIVKKELNESLVEDFHCEQYAQRRVANNTNTSTTVSKESTPMELDNYTPEDTEDQAWQEPLMPKSVQKLQKKRRVRRKLTDITLPKISGGHKPMPQGVPRLHITSNEMERQPVPFIPYCTWLEEDVTVDNLVHSFDVVRNISEKIKYETYFTTNDENHLYDIDKYPFIELEFPSSSTQEKFLLTEPKDKDLYNPLFDIEDTVKIMIKFYVPDELKYKLFGVSGDEDFDIPDDSDNYGNNKLLTRLRSLPPSRSVSPLPSSASQPVSDTGVTVSSDQESNNAFQRFVRARRDRDGPAFRKELGYINACFHWLKNSPAGNFMLEAPRKWSNTGIPPRVVERIMDETYQRSVGPRIPEVRKYAAFSSLTYGELLFKFVDEIVQKTGVRSNSLFLDLGSGVGNVVMQVALQTGCTAYGIEVQEVAASIAVEQLEQVRQRSRLWGLNMGEVELENGDITRSPRLSQLMRQADVVLINNYIFAEELNEAIKPLFLDLKDGAKVVSLKPFAEANDALLTDRNVHDHASIFYIEEHTFGEGTVSWTATSGSYYIQTVARDKYAKSLELWEQAKAKRAATGRRSRKIASREQSESAG</sequence>
<dbReference type="EC" id="2.1.1.360" evidence="2 11"/>
<feature type="compositionally biased region" description="Low complexity" evidence="12">
    <location>
        <begin position="588"/>
        <end position="606"/>
    </location>
</feature>
<comment type="function">
    <text evidence="11">Histone methyltransferase that specifically trimethylates histone H3 to form H3K79me3. This methylation is required for telomere silencing and for the pachytene checkpoint during the meiotic cell cycle by allowing the recruitment of RAD9 to double strand breaks. Nucleosomes are preferred as substrate compared to free histone.</text>
</comment>
<evidence type="ECO:0000256" key="6">
    <source>
        <dbReference type="ARBA" id="ARBA00022691"/>
    </source>
</evidence>
<feature type="compositionally biased region" description="Basic residues" evidence="12">
    <location>
        <begin position="322"/>
        <end position="334"/>
    </location>
</feature>
<dbReference type="AlphaFoldDB" id="A0A286UQC1"/>
<evidence type="ECO:0000259" key="13">
    <source>
        <dbReference type="PROSITE" id="PS51569"/>
    </source>
</evidence>
<keyword evidence="15" id="KW-1185">Reference proteome</keyword>
<dbReference type="SUPFAM" id="SSF53335">
    <property type="entry name" value="S-adenosyl-L-methionine-dependent methyltransferases"/>
    <property type="match status" value="1"/>
</dbReference>
<dbReference type="InterPro" id="IPR025789">
    <property type="entry name" value="DOT1_dom"/>
</dbReference>
<feature type="compositionally biased region" description="Polar residues" evidence="12">
    <location>
        <begin position="9"/>
        <end position="26"/>
    </location>
</feature>
<feature type="compositionally biased region" description="Polar residues" evidence="12">
    <location>
        <begin position="61"/>
        <end position="81"/>
    </location>
</feature>
<dbReference type="GO" id="GO:0005634">
    <property type="term" value="C:nucleus"/>
    <property type="evidence" value="ECO:0007669"/>
    <property type="project" value="UniProtKB-SubCell"/>
</dbReference>
<comment type="activity regulation">
    <text evidence="11">Ubiquitination of histone H2B to form H2BK123ub1 is required for efficient DOT1 methyltransferase activity on histone H3.</text>
</comment>
<feature type="region of interest" description="Disordered" evidence="12">
    <location>
        <begin position="588"/>
        <end position="617"/>
    </location>
</feature>
<feature type="compositionally biased region" description="Low complexity" evidence="12">
    <location>
        <begin position="165"/>
        <end position="184"/>
    </location>
</feature>
<feature type="region of interest" description="Disordered" evidence="12">
    <location>
        <begin position="162"/>
        <end position="184"/>
    </location>
</feature>
<feature type="region of interest" description="Disordered" evidence="12">
    <location>
        <begin position="224"/>
        <end position="334"/>
    </location>
</feature>
<proteinExistence type="inferred from homology"/>
<feature type="compositionally biased region" description="Polar residues" evidence="12">
    <location>
        <begin position="608"/>
        <end position="617"/>
    </location>
</feature>
<keyword evidence="6 11" id="KW-0949">S-adenosyl-L-methionine</keyword>
<keyword evidence="4 11" id="KW-0489">Methyltransferase</keyword>
<evidence type="ECO:0000256" key="5">
    <source>
        <dbReference type="ARBA" id="ARBA00022679"/>
    </source>
</evidence>
<evidence type="ECO:0000256" key="4">
    <source>
        <dbReference type="ARBA" id="ARBA00022603"/>
    </source>
</evidence>
<evidence type="ECO:0000256" key="12">
    <source>
        <dbReference type="SAM" id="MobiDB-lite"/>
    </source>
</evidence>
<dbReference type="PANTHER" id="PTHR21451">
    <property type="entry name" value="HISTONE H3 METHYLTRANSFERASE"/>
    <property type="match status" value="1"/>
</dbReference>
<dbReference type="Pfam" id="PF08123">
    <property type="entry name" value="DOT1"/>
    <property type="match status" value="1"/>
</dbReference>
<comment type="caution">
    <text evidence="14">The sequence shown here is derived from an EMBL/GenBank/DDBJ whole genome shotgun (WGS) entry which is preliminary data.</text>
</comment>
<dbReference type="OrthoDB" id="443402at2759"/>
<feature type="compositionally biased region" description="Low complexity" evidence="12">
    <location>
        <begin position="291"/>
        <end position="314"/>
    </location>
</feature>
<comment type="similarity">
    <text evidence="11">Belongs to the class I-like SAM-binding methyltransferase superfamily. DOT1 family.</text>
</comment>
<dbReference type="EMBL" id="NBII01000002">
    <property type="protein sequence ID" value="PAV21777.1"/>
    <property type="molecule type" value="Genomic_DNA"/>
</dbReference>
<feature type="region of interest" description="Disordered" evidence="12">
    <location>
        <begin position="1"/>
        <end position="88"/>
    </location>
</feature>
<evidence type="ECO:0000256" key="10">
    <source>
        <dbReference type="ARBA" id="ARBA00047770"/>
    </source>
</evidence>
<reference evidence="14 15" key="1">
    <citation type="journal article" date="2017" name="Mol. Ecol.">
        <title>Comparative and population genomic landscape of Phellinus noxius: A hypervariable fungus causing root rot in trees.</title>
        <authorList>
            <person name="Chung C.L."/>
            <person name="Lee T.J."/>
            <person name="Akiba M."/>
            <person name="Lee H.H."/>
            <person name="Kuo T.H."/>
            <person name="Liu D."/>
            <person name="Ke H.M."/>
            <person name="Yokoi T."/>
            <person name="Roa M.B."/>
            <person name="Lu M.J."/>
            <person name="Chang Y.Y."/>
            <person name="Ann P.J."/>
            <person name="Tsai J.N."/>
            <person name="Chen C.Y."/>
            <person name="Tzean S.S."/>
            <person name="Ota Y."/>
            <person name="Hattori T."/>
            <person name="Sahashi N."/>
            <person name="Liou R.F."/>
            <person name="Kikuchi T."/>
            <person name="Tsai I.J."/>
        </authorList>
    </citation>
    <scope>NUCLEOTIDE SEQUENCE [LARGE SCALE GENOMIC DNA]</scope>
    <source>
        <strain evidence="14 15">FFPRI411160</strain>
    </source>
</reference>
<evidence type="ECO:0000256" key="11">
    <source>
        <dbReference type="RuleBase" id="RU271113"/>
    </source>
</evidence>
<dbReference type="InterPro" id="IPR029063">
    <property type="entry name" value="SAM-dependent_MTases_sf"/>
</dbReference>
<keyword evidence="8 11" id="KW-0539">Nucleus</keyword>
<dbReference type="PROSITE" id="PS51569">
    <property type="entry name" value="DOT1"/>
    <property type="match status" value="1"/>
</dbReference>
<keyword evidence="7 11" id="KW-0156">Chromatin regulator</keyword>
<keyword evidence="5 11" id="KW-0808">Transferase</keyword>
<feature type="compositionally biased region" description="Low complexity" evidence="12">
    <location>
        <begin position="267"/>
        <end position="281"/>
    </location>
</feature>
<dbReference type="CDD" id="cd02440">
    <property type="entry name" value="AdoMet_MTases"/>
    <property type="match status" value="1"/>
</dbReference>
<evidence type="ECO:0000256" key="7">
    <source>
        <dbReference type="ARBA" id="ARBA00022853"/>
    </source>
</evidence>
<dbReference type="STRING" id="2282107.A0A286UQC1"/>
<feature type="compositionally biased region" description="Basic residues" evidence="12">
    <location>
        <begin position="48"/>
        <end position="57"/>
    </location>
</feature>
<dbReference type="Gene3D" id="3.40.50.150">
    <property type="entry name" value="Vaccinia Virus protein VP39"/>
    <property type="match status" value="1"/>
</dbReference>
<dbReference type="GO" id="GO:0006281">
    <property type="term" value="P:DNA repair"/>
    <property type="evidence" value="ECO:0007669"/>
    <property type="project" value="TreeGrafter"/>
</dbReference>
<dbReference type="GO" id="GO:0140956">
    <property type="term" value="F:histone H3K79 trimethyltransferase activity"/>
    <property type="evidence" value="ECO:0007669"/>
    <property type="project" value="UniProtKB-EC"/>
</dbReference>
<protein>
    <recommendedName>
        <fullName evidence="3 11">Histone-lysine N-methyltransferase, H3 lysine-79 specific</fullName>
        <ecNumber evidence="2 11">2.1.1.360</ecNumber>
    </recommendedName>
    <alternativeName>
        <fullName evidence="9 11">Histone H3-K79 methyltransferase</fullName>
    </alternativeName>
</protein>
<gene>
    <name evidence="14" type="ORF">PNOK_0173400</name>
</gene>
<evidence type="ECO:0000313" key="15">
    <source>
        <dbReference type="Proteomes" id="UP000217199"/>
    </source>
</evidence>
<dbReference type="Proteomes" id="UP000217199">
    <property type="component" value="Unassembled WGS sequence"/>
</dbReference>
<name>A0A286UQC1_9AGAM</name>
<dbReference type="GO" id="GO:0000077">
    <property type="term" value="P:DNA damage checkpoint signaling"/>
    <property type="evidence" value="ECO:0007669"/>
    <property type="project" value="TreeGrafter"/>
</dbReference>
<comment type="miscellaneous">
    <text evidence="11">In contrast to other lysine histone methyltransferases, it does not contain a SET domain, suggesting the existence of another mechanism for methylation of lysine residues of histones.</text>
</comment>
<dbReference type="FunFam" id="3.40.50.150:FF:000033">
    <property type="entry name" value="Histone-lysine N-methyltransferase, H3 lysine-79 specific"/>
    <property type="match status" value="1"/>
</dbReference>
<feature type="compositionally biased region" description="Polar residues" evidence="12">
    <location>
        <begin position="226"/>
        <end position="236"/>
    </location>
</feature>
<dbReference type="InParanoid" id="A0A286UQC1"/>
<organism evidence="14 15">
    <name type="scientific">Pyrrhoderma noxium</name>
    <dbReference type="NCBI Taxonomy" id="2282107"/>
    <lineage>
        <taxon>Eukaryota</taxon>
        <taxon>Fungi</taxon>
        <taxon>Dikarya</taxon>
        <taxon>Basidiomycota</taxon>
        <taxon>Agaricomycotina</taxon>
        <taxon>Agaricomycetes</taxon>
        <taxon>Hymenochaetales</taxon>
        <taxon>Hymenochaetaceae</taxon>
        <taxon>Pyrrhoderma</taxon>
    </lineage>
</organism>
<evidence type="ECO:0000313" key="14">
    <source>
        <dbReference type="EMBL" id="PAV21777.1"/>
    </source>
</evidence>
<evidence type="ECO:0000256" key="2">
    <source>
        <dbReference type="ARBA" id="ARBA00012190"/>
    </source>
</evidence>
<dbReference type="PANTHER" id="PTHR21451:SF0">
    <property type="entry name" value="HISTONE-LYSINE N-METHYLTRANSFERASE, H3 LYSINE-79 SPECIFIC"/>
    <property type="match status" value="1"/>
</dbReference>
<accession>A0A286UQC1</accession>